<dbReference type="GO" id="GO:0043565">
    <property type="term" value="F:sequence-specific DNA binding"/>
    <property type="evidence" value="ECO:0007669"/>
    <property type="project" value="TreeGrafter"/>
</dbReference>
<dbReference type="Pfam" id="PF01797">
    <property type="entry name" value="Y1_Tnp"/>
    <property type="match status" value="1"/>
</dbReference>
<dbReference type="EMBL" id="CP157675">
    <property type="protein sequence ID" value="XBP71312.1"/>
    <property type="molecule type" value="Genomic_DNA"/>
</dbReference>
<dbReference type="InterPro" id="IPR052715">
    <property type="entry name" value="RAYT_transposase"/>
</dbReference>
<organism evidence="2">
    <name type="scientific">Polaromonas hydrogenivorans</name>
    <dbReference type="NCBI Taxonomy" id="335476"/>
    <lineage>
        <taxon>Bacteria</taxon>
        <taxon>Pseudomonadati</taxon>
        <taxon>Pseudomonadota</taxon>
        <taxon>Betaproteobacteria</taxon>
        <taxon>Burkholderiales</taxon>
        <taxon>Comamonadaceae</taxon>
        <taxon>Polaromonas</taxon>
    </lineage>
</organism>
<evidence type="ECO:0000313" key="2">
    <source>
        <dbReference type="EMBL" id="XBP71312.1"/>
    </source>
</evidence>
<dbReference type="GO" id="GO:0006313">
    <property type="term" value="P:DNA transposition"/>
    <property type="evidence" value="ECO:0007669"/>
    <property type="project" value="InterPro"/>
</dbReference>
<dbReference type="NCBIfam" id="NF047646">
    <property type="entry name" value="REP_Tyr_transpos"/>
    <property type="match status" value="1"/>
</dbReference>
<dbReference type="GO" id="GO:0004803">
    <property type="term" value="F:transposase activity"/>
    <property type="evidence" value="ECO:0007669"/>
    <property type="project" value="InterPro"/>
</dbReference>
<dbReference type="RefSeq" id="WP_349280694.1">
    <property type="nucleotide sequence ID" value="NZ_CBCSCU010000017.1"/>
</dbReference>
<reference evidence="2" key="1">
    <citation type="submission" date="2024-05" db="EMBL/GenBank/DDBJ databases">
        <authorList>
            <person name="Bunk B."/>
            <person name="Swiderski J."/>
            <person name="Sproer C."/>
            <person name="Thiel V."/>
        </authorList>
    </citation>
    <scope>NUCLEOTIDE SEQUENCE</scope>
    <source>
        <strain evidence="2">DSM 17735</strain>
    </source>
</reference>
<evidence type="ECO:0000259" key="1">
    <source>
        <dbReference type="SMART" id="SM01321"/>
    </source>
</evidence>
<sequence length="226" mass="25433">MNAGNAEPQLGCLGDSAELGLGVPGVPGVSTPGLKGWYSRGYLPHCDASQILQSITFRLTDALPQDKLRQLTQEIALLPLSSQGVEQRRKIEEWMDAGMGCCALRHPRVAAVMQDTLQKFDGERYRLIAWCIMPNHVHVLIEPTTSLPKIVQSWKSYTGRWALLHNAELGLGVPGHAFWMRDYWDRYIRHERHLQSVIHYIHENPVKAGLCQTAQDWPFSSAKLQA</sequence>
<name>A0AAU7LUG4_9BURK</name>
<feature type="domain" description="Transposase IS200-like" evidence="1">
    <location>
        <begin position="96"/>
        <end position="204"/>
    </location>
</feature>
<dbReference type="PANTHER" id="PTHR36966:SF1">
    <property type="entry name" value="REP-ASSOCIATED TYROSINE TRANSPOSASE"/>
    <property type="match status" value="1"/>
</dbReference>
<dbReference type="AlphaFoldDB" id="A0AAU7LUG4"/>
<protein>
    <submittedName>
        <fullName evidence="2">Transposase</fullName>
    </submittedName>
</protein>
<dbReference type="InterPro" id="IPR036515">
    <property type="entry name" value="Transposase_17_sf"/>
</dbReference>
<dbReference type="InterPro" id="IPR002686">
    <property type="entry name" value="Transposase_17"/>
</dbReference>
<dbReference type="PANTHER" id="PTHR36966">
    <property type="entry name" value="REP-ASSOCIATED TYROSINE TRANSPOSASE"/>
    <property type="match status" value="1"/>
</dbReference>
<proteinExistence type="predicted"/>
<dbReference type="SMART" id="SM01321">
    <property type="entry name" value="Y1_Tnp"/>
    <property type="match status" value="1"/>
</dbReference>
<dbReference type="SUPFAM" id="SSF143422">
    <property type="entry name" value="Transposase IS200-like"/>
    <property type="match status" value="1"/>
</dbReference>
<dbReference type="Gene3D" id="3.30.70.1290">
    <property type="entry name" value="Transposase IS200-like"/>
    <property type="match status" value="1"/>
</dbReference>
<gene>
    <name evidence="2" type="ORF">ABLV49_05785</name>
</gene>
<accession>A0AAU7LUG4</accession>